<feature type="compositionally biased region" description="Basic and acidic residues" evidence="1">
    <location>
        <begin position="28"/>
        <end position="61"/>
    </location>
</feature>
<proteinExistence type="predicted"/>
<evidence type="ECO:0000313" key="3">
    <source>
        <dbReference type="Proteomes" id="UP000280296"/>
    </source>
</evidence>
<keyword evidence="3" id="KW-1185">Reference proteome</keyword>
<dbReference type="AlphaFoldDB" id="A0A432MQF8"/>
<reference evidence="2 3" key="1">
    <citation type="submission" date="2018-12" db="EMBL/GenBank/DDBJ databases">
        <authorList>
            <person name="Toschakov S.V."/>
        </authorList>
    </citation>
    <scope>NUCLEOTIDE SEQUENCE [LARGE SCALE GENOMIC DNA]</scope>
    <source>
        <strain evidence="2 3">GM2012</strain>
    </source>
</reference>
<feature type="compositionally biased region" description="Low complexity" evidence="1">
    <location>
        <begin position="1"/>
        <end position="19"/>
    </location>
</feature>
<comment type="caution">
    <text evidence="2">The sequence shown here is derived from an EMBL/GenBank/DDBJ whole genome shotgun (WGS) entry which is preliminary data.</text>
</comment>
<dbReference type="Proteomes" id="UP000280296">
    <property type="component" value="Unassembled WGS sequence"/>
</dbReference>
<accession>A0A432MQF8</accession>
<evidence type="ECO:0000256" key="1">
    <source>
        <dbReference type="SAM" id="MobiDB-lite"/>
    </source>
</evidence>
<feature type="region of interest" description="Disordered" evidence="1">
    <location>
        <begin position="1"/>
        <end position="92"/>
    </location>
</feature>
<evidence type="ECO:0000313" key="2">
    <source>
        <dbReference type="EMBL" id="RUL89721.1"/>
    </source>
</evidence>
<organism evidence="2 3">
    <name type="scientific">Tautonia sociabilis</name>
    <dbReference type="NCBI Taxonomy" id="2080755"/>
    <lineage>
        <taxon>Bacteria</taxon>
        <taxon>Pseudomonadati</taxon>
        <taxon>Planctomycetota</taxon>
        <taxon>Planctomycetia</taxon>
        <taxon>Isosphaerales</taxon>
        <taxon>Isosphaeraceae</taxon>
        <taxon>Tautonia</taxon>
    </lineage>
</organism>
<protein>
    <submittedName>
        <fullName evidence="2">Uncharacterized protein</fullName>
    </submittedName>
</protein>
<gene>
    <name evidence="2" type="ORF">TsocGM_00720</name>
</gene>
<name>A0A432MQF8_9BACT</name>
<reference evidence="2 3" key="2">
    <citation type="submission" date="2019-01" db="EMBL/GenBank/DDBJ databases">
        <title>Tautonia sociabilis, a novel thermotolerant planctomycete of Isosphaeraceae family, isolated from a 4000 m deep subterranean habitat.</title>
        <authorList>
            <person name="Kovaleva O.L."/>
            <person name="Elcheninov A.G."/>
            <person name="Van Heerden E."/>
            <person name="Toshchakov S.V."/>
            <person name="Novikov A."/>
            <person name="Bonch-Osmolovskaya E.A."/>
            <person name="Kublanov I.V."/>
        </authorList>
    </citation>
    <scope>NUCLEOTIDE SEQUENCE [LARGE SCALE GENOMIC DNA]</scope>
    <source>
        <strain evidence="2 3">GM2012</strain>
    </source>
</reference>
<sequence>MSQDRSLLTSGLTDSTGTEGQVGRGRSKRETEKPKSERRTQNAERRTQNAERRTQNAERRNRGLMQRRPSRPHVRDGQRQTHRTQGKGPGTRHVLAEVIGAGYRAVCPPGTMEG</sequence>
<dbReference type="EMBL" id="RYZH01000001">
    <property type="protein sequence ID" value="RUL89721.1"/>
    <property type="molecule type" value="Genomic_DNA"/>
</dbReference>